<dbReference type="Gene3D" id="1.10.10.60">
    <property type="entry name" value="Homeodomain-like"/>
    <property type="match status" value="1"/>
</dbReference>
<gene>
    <name evidence="6" type="ORF">JGS22_008570</name>
</gene>
<feature type="domain" description="HTH tetR-type" evidence="5">
    <location>
        <begin position="35"/>
        <end position="95"/>
    </location>
</feature>
<dbReference type="Pfam" id="PF00440">
    <property type="entry name" value="TetR_N"/>
    <property type="match status" value="1"/>
</dbReference>
<dbReference type="InterPro" id="IPR001647">
    <property type="entry name" value="HTH_TetR"/>
</dbReference>
<keyword evidence="2 4" id="KW-0238">DNA-binding</keyword>
<dbReference type="AlphaFoldDB" id="A0A949JP28"/>
<dbReference type="GO" id="GO:0000976">
    <property type="term" value="F:transcription cis-regulatory region binding"/>
    <property type="evidence" value="ECO:0007669"/>
    <property type="project" value="TreeGrafter"/>
</dbReference>
<organism evidence="6 7">
    <name type="scientific">Streptomyces tardus</name>
    <dbReference type="NCBI Taxonomy" id="2780544"/>
    <lineage>
        <taxon>Bacteria</taxon>
        <taxon>Bacillati</taxon>
        <taxon>Actinomycetota</taxon>
        <taxon>Actinomycetes</taxon>
        <taxon>Kitasatosporales</taxon>
        <taxon>Streptomycetaceae</taxon>
        <taxon>Streptomyces</taxon>
    </lineage>
</organism>
<evidence type="ECO:0000256" key="1">
    <source>
        <dbReference type="ARBA" id="ARBA00023015"/>
    </source>
</evidence>
<dbReference type="GO" id="GO:0003700">
    <property type="term" value="F:DNA-binding transcription factor activity"/>
    <property type="evidence" value="ECO:0007669"/>
    <property type="project" value="TreeGrafter"/>
</dbReference>
<name>A0A949JP28_9ACTN</name>
<dbReference type="PROSITE" id="PS50977">
    <property type="entry name" value="HTH_TETR_2"/>
    <property type="match status" value="1"/>
</dbReference>
<protein>
    <submittedName>
        <fullName evidence="6">TetR/AcrR family transcriptional regulator C-terminal domain-containing protein</fullName>
    </submittedName>
</protein>
<accession>A0A949JP28</accession>
<comment type="caution">
    <text evidence="6">The sequence shown here is derived from an EMBL/GenBank/DDBJ whole genome shotgun (WGS) entry which is preliminary data.</text>
</comment>
<evidence type="ECO:0000256" key="2">
    <source>
        <dbReference type="ARBA" id="ARBA00023125"/>
    </source>
</evidence>
<dbReference type="Pfam" id="PF02909">
    <property type="entry name" value="TetR_C_1"/>
    <property type="match status" value="1"/>
</dbReference>
<keyword evidence="7" id="KW-1185">Reference proteome</keyword>
<dbReference type="InterPro" id="IPR004111">
    <property type="entry name" value="Repressor_TetR_C"/>
</dbReference>
<evidence type="ECO:0000259" key="5">
    <source>
        <dbReference type="PROSITE" id="PS50977"/>
    </source>
</evidence>
<dbReference type="InterPro" id="IPR050109">
    <property type="entry name" value="HTH-type_TetR-like_transc_reg"/>
</dbReference>
<evidence type="ECO:0000256" key="3">
    <source>
        <dbReference type="ARBA" id="ARBA00023163"/>
    </source>
</evidence>
<dbReference type="PANTHER" id="PTHR30055:SF151">
    <property type="entry name" value="TRANSCRIPTIONAL REGULATORY PROTEIN"/>
    <property type="match status" value="1"/>
</dbReference>
<sequence length="259" mass="28184">MAAERPAEPAPRISVWLDDRPAPRRYSRTGAEQPGLDRAAITAATVALLDAEGTAKFSMRRLAGELGVTAMSLYWYVNSKEELMELAVDAVQADLTLPDLAGADWRESLRLLAGAYRRMLVDHPWVARTVGQYLNIGPEAMRFAGAAQSVLGSAGLRPEQLPGALAAVFQFVNGFASVEANWNARLADTGMQPDEFYAMVLARVDGMPQYADSLELRDEADRGVSVRQMRQNDFDTALELLIAGVGALREGTHDPPAPR</sequence>
<evidence type="ECO:0000313" key="6">
    <source>
        <dbReference type="EMBL" id="MBU7597670.1"/>
    </source>
</evidence>
<keyword evidence="3" id="KW-0804">Transcription</keyword>
<dbReference type="GO" id="GO:0045892">
    <property type="term" value="P:negative regulation of DNA-templated transcription"/>
    <property type="evidence" value="ECO:0007669"/>
    <property type="project" value="InterPro"/>
</dbReference>
<dbReference type="InterPro" id="IPR036271">
    <property type="entry name" value="Tet_transcr_reg_TetR-rel_C_sf"/>
</dbReference>
<dbReference type="SUPFAM" id="SSF48498">
    <property type="entry name" value="Tetracyclin repressor-like, C-terminal domain"/>
    <property type="match status" value="1"/>
</dbReference>
<dbReference type="RefSeq" id="WP_211040815.1">
    <property type="nucleotide sequence ID" value="NZ_JAELVF020000001.1"/>
</dbReference>
<dbReference type="PANTHER" id="PTHR30055">
    <property type="entry name" value="HTH-TYPE TRANSCRIPTIONAL REGULATOR RUTR"/>
    <property type="match status" value="1"/>
</dbReference>
<reference evidence="6" key="1">
    <citation type="submission" date="2021-06" db="EMBL/GenBank/DDBJ databases">
        <title>Sequencing of actinobacteria type strains.</title>
        <authorList>
            <person name="Nguyen G.-S."/>
            <person name="Wentzel A."/>
        </authorList>
    </citation>
    <scope>NUCLEOTIDE SEQUENCE</scope>
    <source>
        <strain evidence="6">P38-E01</strain>
    </source>
</reference>
<dbReference type="InterPro" id="IPR009057">
    <property type="entry name" value="Homeodomain-like_sf"/>
</dbReference>
<dbReference type="EMBL" id="JAELVF020000001">
    <property type="protein sequence ID" value="MBU7597670.1"/>
    <property type="molecule type" value="Genomic_DNA"/>
</dbReference>
<dbReference type="Gene3D" id="1.10.357.10">
    <property type="entry name" value="Tetracycline Repressor, domain 2"/>
    <property type="match status" value="1"/>
</dbReference>
<dbReference type="Proteomes" id="UP000694501">
    <property type="component" value="Unassembled WGS sequence"/>
</dbReference>
<feature type="DNA-binding region" description="H-T-H motif" evidence="4">
    <location>
        <begin position="58"/>
        <end position="77"/>
    </location>
</feature>
<keyword evidence="1" id="KW-0805">Transcription regulation</keyword>
<evidence type="ECO:0000313" key="7">
    <source>
        <dbReference type="Proteomes" id="UP000694501"/>
    </source>
</evidence>
<proteinExistence type="predicted"/>
<evidence type="ECO:0000256" key="4">
    <source>
        <dbReference type="PROSITE-ProRule" id="PRU00335"/>
    </source>
</evidence>
<dbReference type="SUPFAM" id="SSF46689">
    <property type="entry name" value="Homeodomain-like"/>
    <property type="match status" value="1"/>
</dbReference>